<dbReference type="Gene3D" id="3.10.620.30">
    <property type="match status" value="1"/>
</dbReference>
<dbReference type="SUPFAM" id="SSF54001">
    <property type="entry name" value="Cysteine proteinases"/>
    <property type="match status" value="1"/>
</dbReference>
<evidence type="ECO:0000259" key="1">
    <source>
        <dbReference type="SMART" id="SM00460"/>
    </source>
</evidence>
<dbReference type="SMART" id="SM00460">
    <property type="entry name" value="TGc"/>
    <property type="match status" value="1"/>
</dbReference>
<feature type="domain" description="Transglutaminase-like" evidence="1">
    <location>
        <begin position="111"/>
        <end position="177"/>
    </location>
</feature>
<evidence type="ECO:0000313" key="3">
    <source>
        <dbReference type="Proteomes" id="UP000284892"/>
    </source>
</evidence>
<dbReference type="Pfam" id="PF01841">
    <property type="entry name" value="Transglut_core"/>
    <property type="match status" value="1"/>
</dbReference>
<dbReference type="RefSeq" id="WP_245977201.1">
    <property type="nucleotide sequence ID" value="NZ_RAQJ01000002.1"/>
</dbReference>
<organism evidence="2 3">
    <name type="scientific">Ichthyenterobacterium magnum</name>
    <dbReference type="NCBI Taxonomy" id="1230530"/>
    <lineage>
        <taxon>Bacteria</taxon>
        <taxon>Pseudomonadati</taxon>
        <taxon>Bacteroidota</taxon>
        <taxon>Flavobacteriia</taxon>
        <taxon>Flavobacteriales</taxon>
        <taxon>Flavobacteriaceae</taxon>
        <taxon>Ichthyenterobacterium</taxon>
    </lineage>
</organism>
<dbReference type="Proteomes" id="UP000284892">
    <property type="component" value="Unassembled WGS sequence"/>
</dbReference>
<keyword evidence="3" id="KW-1185">Reference proteome</keyword>
<proteinExistence type="predicted"/>
<dbReference type="PANTHER" id="PTHR46333:SF2">
    <property type="entry name" value="CYTOKINESIS PROTEIN 3"/>
    <property type="match status" value="1"/>
</dbReference>
<sequence length="335" mass="39194">MRYLFLFIFAFQSNAQISDFGTVNFNEADKIALEYKNEKLNNLPELAYKLTANLDTDVERFRAIFMWVCGNIANDYRLFHKNMRKRQRYRDDSLKLKKWNDHFSKIVFKKLLKKNKTLCTGYAYLIKKLSVLANIDCEIVHGFARSSTTNVDRLDTPNHSWNAVKLNSKWYLCDPTWASGIPNLATSKFEFHYNNGFFLSNPKLFAVNHYPADKKWMLLLDEDKPSFKAFIEAPIIYGKAYTNLSVHKEPKKMHNIIQKNESIVFEFQLIKPVEAKDISLLIDNGKSSKKVHPELTSIKNKSLTVEYKFERMGFYDVHFLIGKDLISTYTFRVKG</sequence>
<dbReference type="GO" id="GO:0005737">
    <property type="term" value="C:cytoplasm"/>
    <property type="evidence" value="ECO:0007669"/>
    <property type="project" value="TreeGrafter"/>
</dbReference>
<dbReference type="EMBL" id="RAQJ01000002">
    <property type="protein sequence ID" value="RKE95286.1"/>
    <property type="molecule type" value="Genomic_DNA"/>
</dbReference>
<accession>A0A420DLW9</accession>
<evidence type="ECO:0000313" key="2">
    <source>
        <dbReference type="EMBL" id="RKE95286.1"/>
    </source>
</evidence>
<dbReference type="InterPro" id="IPR052557">
    <property type="entry name" value="CAP/Cytokinesis_protein"/>
</dbReference>
<name>A0A420DLW9_9FLAO</name>
<reference evidence="2 3" key="1">
    <citation type="submission" date="2018-09" db="EMBL/GenBank/DDBJ databases">
        <title>Genomic Encyclopedia of Archaeal and Bacterial Type Strains, Phase II (KMG-II): from individual species to whole genera.</title>
        <authorList>
            <person name="Goeker M."/>
        </authorList>
    </citation>
    <scope>NUCLEOTIDE SEQUENCE [LARGE SCALE GENOMIC DNA]</scope>
    <source>
        <strain evidence="2 3">DSM 26283</strain>
    </source>
</reference>
<comment type="caution">
    <text evidence="2">The sequence shown here is derived from an EMBL/GenBank/DDBJ whole genome shotgun (WGS) entry which is preliminary data.</text>
</comment>
<dbReference type="PANTHER" id="PTHR46333">
    <property type="entry name" value="CYTOKINESIS PROTEIN 3"/>
    <property type="match status" value="1"/>
</dbReference>
<dbReference type="InterPro" id="IPR038765">
    <property type="entry name" value="Papain-like_cys_pep_sf"/>
</dbReference>
<protein>
    <submittedName>
        <fullName evidence="2">Transglutaminase superfamily protein</fullName>
    </submittedName>
</protein>
<gene>
    <name evidence="2" type="ORF">BXY80_1473</name>
</gene>
<dbReference type="InterPro" id="IPR002931">
    <property type="entry name" value="Transglutaminase-like"/>
</dbReference>
<dbReference type="AlphaFoldDB" id="A0A420DLW9"/>